<dbReference type="Gramene" id="ERN19133">
    <property type="protein sequence ID" value="ERN19133"/>
    <property type="gene ID" value="AMTR_s00061p00155970"/>
</dbReference>
<reference evidence="3" key="1">
    <citation type="journal article" date="2013" name="Science">
        <title>The Amborella genome and the evolution of flowering plants.</title>
        <authorList>
            <consortium name="Amborella Genome Project"/>
        </authorList>
    </citation>
    <scope>NUCLEOTIDE SEQUENCE [LARGE SCALE GENOMIC DNA]</scope>
</reference>
<dbReference type="AlphaFoldDB" id="U5DFE4"/>
<evidence type="ECO:0000313" key="2">
    <source>
        <dbReference type="EMBL" id="ERN19133.1"/>
    </source>
</evidence>
<feature type="compositionally biased region" description="Polar residues" evidence="1">
    <location>
        <begin position="1"/>
        <end position="13"/>
    </location>
</feature>
<dbReference type="EMBL" id="KI392075">
    <property type="protein sequence ID" value="ERN19133.1"/>
    <property type="molecule type" value="Genomic_DNA"/>
</dbReference>
<accession>U5DFE4</accession>
<dbReference type="HOGENOM" id="CLU_2136855_0_0_1"/>
<evidence type="ECO:0000256" key="1">
    <source>
        <dbReference type="SAM" id="MobiDB-lite"/>
    </source>
</evidence>
<protein>
    <submittedName>
        <fullName evidence="2">Uncharacterized protein</fullName>
    </submittedName>
</protein>
<proteinExistence type="predicted"/>
<organism evidence="2 3">
    <name type="scientific">Amborella trichopoda</name>
    <dbReference type="NCBI Taxonomy" id="13333"/>
    <lineage>
        <taxon>Eukaryota</taxon>
        <taxon>Viridiplantae</taxon>
        <taxon>Streptophyta</taxon>
        <taxon>Embryophyta</taxon>
        <taxon>Tracheophyta</taxon>
        <taxon>Spermatophyta</taxon>
        <taxon>Magnoliopsida</taxon>
        <taxon>Amborellales</taxon>
        <taxon>Amborellaceae</taxon>
        <taxon>Amborella</taxon>
    </lineage>
</organism>
<dbReference type="Proteomes" id="UP000017836">
    <property type="component" value="Unassembled WGS sequence"/>
</dbReference>
<feature type="region of interest" description="Disordered" evidence="1">
    <location>
        <begin position="1"/>
        <end position="25"/>
    </location>
</feature>
<sequence length="113" mass="12586">MNLTPTSSSNTLNKHQKSFGSEREASLQVLKTTNRHHISKSSIVNNEVDEQMALPNSSQDDKKMQINLQNGNKSIAILYTTHYHGQVADHQSVCADCGIEDSSCNQKELREIS</sequence>
<gene>
    <name evidence="2" type="ORF">AMTR_s00061p00155970</name>
</gene>
<name>U5DFE4_AMBTC</name>
<keyword evidence="3" id="KW-1185">Reference proteome</keyword>
<evidence type="ECO:0000313" key="3">
    <source>
        <dbReference type="Proteomes" id="UP000017836"/>
    </source>
</evidence>